<dbReference type="GO" id="GO:0015035">
    <property type="term" value="F:protein-disulfide reductase activity"/>
    <property type="evidence" value="ECO:0007669"/>
    <property type="project" value="TreeGrafter"/>
</dbReference>
<dbReference type="InterPro" id="IPR036249">
    <property type="entry name" value="Thioredoxin-like_sf"/>
</dbReference>
<dbReference type="Gene3D" id="3.40.30.10">
    <property type="entry name" value="Glutaredoxin"/>
    <property type="match status" value="1"/>
</dbReference>
<evidence type="ECO:0000313" key="10">
    <source>
        <dbReference type="EMBL" id="BDX07126.1"/>
    </source>
</evidence>
<feature type="transmembrane region" description="Helical" evidence="6">
    <location>
        <begin position="444"/>
        <end position="465"/>
    </location>
</feature>
<protein>
    <submittedName>
        <fullName evidence="10">Thiol:disulfide interchange protein</fullName>
    </submittedName>
</protein>
<dbReference type="InterPro" id="IPR028250">
    <property type="entry name" value="DsbDN"/>
</dbReference>
<feature type="chain" id="PRO_5041340317" evidence="7">
    <location>
        <begin position="20"/>
        <end position="677"/>
    </location>
</feature>
<evidence type="ECO:0000256" key="4">
    <source>
        <dbReference type="ARBA" id="ARBA00022989"/>
    </source>
</evidence>
<dbReference type="Pfam" id="PF11412">
    <property type="entry name" value="DsbD_N"/>
    <property type="match status" value="1"/>
</dbReference>
<dbReference type="Proteomes" id="UP001333710">
    <property type="component" value="Chromosome"/>
</dbReference>
<feature type="transmembrane region" description="Helical" evidence="6">
    <location>
        <begin position="508"/>
        <end position="525"/>
    </location>
</feature>
<accession>A0AA48KPX2</accession>
<evidence type="ECO:0000256" key="6">
    <source>
        <dbReference type="SAM" id="Phobius"/>
    </source>
</evidence>
<evidence type="ECO:0000256" key="1">
    <source>
        <dbReference type="ARBA" id="ARBA00004141"/>
    </source>
</evidence>
<dbReference type="GO" id="GO:0045454">
    <property type="term" value="P:cell redox homeostasis"/>
    <property type="evidence" value="ECO:0007669"/>
    <property type="project" value="TreeGrafter"/>
</dbReference>
<proteinExistence type="predicted"/>
<dbReference type="GO" id="GO:0017004">
    <property type="term" value="P:cytochrome complex assembly"/>
    <property type="evidence" value="ECO:0007669"/>
    <property type="project" value="UniProtKB-KW"/>
</dbReference>
<dbReference type="EMBL" id="AP027272">
    <property type="protein sequence ID" value="BDX07126.1"/>
    <property type="molecule type" value="Genomic_DNA"/>
</dbReference>
<feature type="transmembrane region" description="Helical" evidence="6">
    <location>
        <begin position="289"/>
        <end position="310"/>
    </location>
</feature>
<evidence type="ECO:0000259" key="8">
    <source>
        <dbReference type="Pfam" id="PF02683"/>
    </source>
</evidence>
<evidence type="ECO:0000256" key="3">
    <source>
        <dbReference type="ARBA" id="ARBA00022748"/>
    </source>
</evidence>
<dbReference type="PANTHER" id="PTHR32234:SF3">
    <property type="entry name" value="SUPPRESSION OF COPPER SENSITIVITY PROTEIN"/>
    <property type="match status" value="1"/>
</dbReference>
<keyword evidence="5 6" id="KW-0472">Membrane</keyword>
<dbReference type="Pfam" id="PF02683">
    <property type="entry name" value="DsbD_TM"/>
    <property type="match status" value="1"/>
</dbReference>
<dbReference type="Pfam" id="PF13899">
    <property type="entry name" value="Thioredoxin_7"/>
    <property type="match status" value="1"/>
</dbReference>
<dbReference type="AlphaFoldDB" id="A0AA48KPX2"/>
<feature type="transmembrane region" description="Helical" evidence="6">
    <location>
        <begin position="532"/>
        <end position="549"/>
    </location>
</feature>
<evidence type="ECO:0000313" key="11">
    <source>
        <dbReference type="Proteomes" id="UP001333710"/>
    </source>
</evidence>
<keyword evidence="4 6" id="KW-1133">Transmembrane helix</keyword>
<feature type="transmembrane region" description="Helical" evidence="6">
    <location>
        <begin position="485"/>
        <end position="502"/>
    </location>
</feature>
<feature type="transmembrane region" description="Helical" evidence="6">
    <location>
        <begin position="411"/>
        <end position="438"/>
    </location>
</feature>
<keyword evidence="2 6" id="KW-0812">Transmembrane</keyword>
<dbReference type="InterPro" id="IPR035671">
    <property type="entry name" value="DsbD_gamma"/>
</dbReference>
<evidence type="ECO:0000256" key="2">
    <source>
        <dbReference type="ARBA" id="ARBA00022692"/>
    </source>
</evidence>
<feature type="domain" description="Thiol:disulfide interchange protein DsbD N-terminal" evidence="9">
    <location>
        <begin position="30"/>
        <end position="153"/>
    </location>
</feature>
<keyword evidence="11" id="KW-1185">Reference proteome</keyword>
<dbReference type="KEGG" id="pmaw:MACH26_26470"/>
<gene>
    <name evidence="10" type="ORF">MACH26_26470</name>
</gene>
<feature type="signal peptide" evidence="7">
    <location>
        <begin position="1"/>
        <end position="19"/>
    </location>
</feature>
<comment type="subcellular location">
    <subcellularLocation>
        <location evidence="1">Membrane</location>
        <topology evidence="1">Multi-pass membrane protein</topology>
    </subcellularLocation>
</comment>
<reference evidence="10" key="1">
    <citation type="submission" date="2023-01" db="EMBL/GenBank/DDBJ databases">
        <title>Complete genome sequence of Planctobacterium marinum strain Dej080120_11.</title>
        <authorList>
            <person name="Ueki S."/>
            <person name="Maruyama F."/>
        </authorList>
    </citation>
    <scope>NUCLEOTIDE SEQUENCE</scope>
    <source>
        <strain evidence="10">Dej080120_11</strain>
    </source>
</reference>
<dbReference type="RefSeq" id="WP_338293115.1">
    <property type="nucleotide sequence ID" value="NZ_AP027272.1"/>
</dbReference>
<dbReference type="InterPro" id="IPR003834">
    <property type="entry name" value="Cyt_c_assmbl_TM_dom"/>
</dbReference>
<feature type="transmembrane region" description="Helical" evidence="6">
    <location>
        <begin position="370"/>
        <end position="390"/>
    </location>
</feature>
<feature type="domain" description="Cytochrome C biogenesis protein transmembrane" evidence="8">
    <location>
        <begin position="291"/>
        <end position="498"/>
    </location>
</feature>
<dbReference type="PANTHER" id="PTHR32234">
    <property type="entry name" value="THIOL:DISULFIDE INTERCHANGE PROTEIN DSBD"/>
    <property type="match status" value="1"/>
</dbReference>
<sequence>MYNLLIGLVFLLVTTAVKAGTWATGPHIRVDLLAENQSFTTASENWIGVYLQPESQWHTYWLNPGDSGEAPQVKWTAFINGEPDEGGQVQFGEIHWPVPERIPVAHLVNFGYSEAHLLMLPVAVAQTTKPGDKIQIQAELSWLVCKEDCIPGWATLTIERVVSEQQIATPEQLLFQSTRQQWPADTTLSAQYELTEQHLTVAMPEQVSRLQNALFLFPERSDLIKHNAVQQRIEIDGTSAFVLEKSEYFSGSNEPVRLLVSDGKQGYWLSAKLNTAAQFSSNSNSNSSLLLMVIFAFTGGLILNLMPCVLPVLAIKGLSLTNQSEGRSVKFAYMLGVICSFLLFALLILAVKQAGQNIGWGFHMQEPLVLMALCLLFTYIILMLLDIAPGTEALMGVGQNLTAKNQFQHHFLTGVLAVLVASPCTAPFMGVAMGAAMVSPPLHTVLIFFSLGFGFALPMTLLHMFPALARLLPKPGIWMETFKQFLVFPMLGTLIWLLWVFSGQAGNQAQLLLSTCLVLFALTFWAKTKGIISLYIVCGLLSGALFWFAQPKSEFSETHGVDIAATWSEQRLAQLRNNNQVVLVNMTADWCITCKVNEQVAFEYETVRQLLAQQDVHYLVGDWTNKNDEILQYLNRYQRVGVPLYVLYAGREFKRVLPQILTPQILKSAIVEAQEAL</sequence>
<dbReference type="SUPFAM" id="SSF52833">
    <property type="entry name" value="Thioredoxin-like"/>
    <property type="match status" value="1"/>
</dbReference>
<evidence type="ECO:0000259" key="9">
    <source>
        <dbReference type="Pfam" id="PF11412"/>
    </source>
</evidence>
<evidence type="ECO:0000256" key="5">
    <source>
        <dbReference type="ARBA" id="ARBA00023136"/>
    </source>
</evidence>
<organism evidence="10 11">
    <name type="scientific">Planctobacterium marinum</name>
    <dbReference type="NCBI Taxonomy" id="1631968"/>
    <lineage>
        <taxon>Bacteria</taxon>
        <taxon>Pseudomonadati</taxon>
        <taxon>Pseudomonadota</taxon>
        <taxon>Gammaproteobacteria</taxon>
        <taxon>Alteromonadales</taxon>
        <taxon>Alteromonadaceae</taxon>
        <taxon>Planctobacterium</taxon>
    </lineage>
</organism>
<feature type="transmembrane region" description="Helical" evidence="6">
    <location>
        <begin position="331"/>
        <end position="350"/>
    </location>
</feature>
<keyword evidence="3" id="KW-0201">Cytochrome c-type biogenesis</keyword>
<dbReference type="GO" id="GO:0016020">
    <property type="term" value="C:membrane"/>
    <property type="evidence" value="ECO:0007669"/>
    <property type="project" value="UniProtKB-SubCell"/>
</dbReference>
<dbReference type="CDD" id="cd02953">
    <property type="entry name" value="DsbDgamma"/>
    <property type="match status" value="1"/>
</dbReference>
<name>A0AA48KPX2_9ALTE</name>
<evidence type="ECO:0000256" key="7">
    <source>
        <dbReference type="SAM" id="SignalP"/>
    </source>
</evidence>
<keyword evidence="7" id="KW-0732">Signal</keyword>